<dbReference type="PATRIC" id="fig|456.5.peg.1037"/>
<name>A0A0W0V9A1_9GAMM</name>
<dbReference type="AlphaFoldDB" id="A0A0W0V9A1"/>
<keyword evidence="2" id="KW-1185">Reference proteome</keyword>
<dbReference type="Proteomes" id="UP000055035">
    <property type="component" value="Unassembled WGS sequence"/>
</dbReference>
<organism evidence="1 2">
    <name type="scientific">Legionella jordanis</name>
    <dbReference type="NCBI Taxonomy" id="456"/>
    <lineage>
        <taxon>Bacteria</taxon>
        <taxon>Pseudomonadati</taxon>
        <taxon>Pseudomonadota</taxon>
        <taxon>Gammaproteobacteria</taxon>
        <taxon>Legionellales</taxon>
        <taxon>Legionellaceae</taxon>
        <taxon>Legionella</taxon>
    </lineage>
</organism>
<proteinExistence type="predicted"/>
<evidence type="ECO:0000313" key="1">
    <source>
        <dbReference type="EMBL" id="KTD16672.1"/>
    </source>
</evidence>
<protein>
    <submittedName>
        <fullName evidence="1">Uncharacterized protein</fullName>
    </submittedName>
</protein>
<dbReference type="OrthoDB" id="5631914at2"/>
<gene>
    <name evidence="1" type="ORF">Ljor_0978</name>
</gene>
<comment type="caution">
    <text evidence="1">The sequence shown here is derived from an EMBL/GenBank/DDBJ whole genome shotgun (WGS) entry which is preliminary data.</text>
</comment>
<sequence>MKKAYTSAVLMLRALSNLDFFGWVHEDYRVDAVAYIPLYEANKLLNLMNFPEGIRKQGRVFVHSNFIRVVFSGINMAPLVQDLWEFGKSQSKTRLSPVLTFSESRVLRICTISMPTGSFAKLSPRTVEQQAELFREHVTAAYGMMMKDKPFLPDELAICVLPEFYSHCSDQGSNRLFMSHSTQQSLLARYCLVSKDTPGLLIMVNITATTANEAIDDLGVKIGHRPKIQKTNILFGLKDGTVVYMSYKLNKGPADIPDEELLFSETERNSYYHAKVDKELMKLAYLKQFKGITFAGTVCIDAYEGVLGKYLQQQYPQFNEDELGPAIQIISSSSMALPLGFKKRSELNPGQVVTPKQEQGLIIQADGHDKERRSGVWLVHGEDFSRLNPYTKIRLNHQVCIEGYSVLLKTLHNRLNSELDADIDEISNSEAVEESSALDAKAF</sequence>
<reference evidence="1 2" key="1">
    <citation type="submission" date="2015-11" db="EMBL/GenBank/DDBJ databases">
        <title>Genomic analysis of 38 Legionella species identifies large and diverse effector repertoires.</title>
        <authorList>
            <person name="Burstein D."/>
            <person name="Amaro F."/>
            <person name="Zusman T."/>
            <person name="Lifshitz Z."/>
            <person name="Cohen O."/>
            <person name="Gilbert J.A."/>
            <person name="Pupko T."/>
            <person name="Shuman H.A."/>
            <person name="Segal G."/>
        </authorList>
    </citation>
    <scope>NUCLEOTIDE SEQUENCE [LARGE SCALE GENOMIC DNA]</scope>
    <source>
        <strain evidence="1 2">BL-540</strain>
    </source>
</reference>
<accession>A0A0W0V9A1</accession>
<dbReference type="EMBL" id="LNYJ01000011">
    <property type="protein sequence ID" value="KTD16672.1"/>
    <property type="molecule type" value="Genomic_DNA"/>
</dbReference>
<dbReference type="RefSeq" id="WP_058470508.1">
    <property type="nucleotide sequence ID" value="NZ_CAAAIC010000002.1"/>
</dbReference>
<dbReference type="STRING" id="456.Ljor_0978"/>
<evidence type="ECO:0000313" key="2">
    <source>
        <dbReference type="Proteomes" id="UP000055035"/>
    </source>
</evidence>